<comment type="caution">
    <text evidence="2">The sequence shown here is derived from an EMBL/GenBank/DDBJ whole genome shotgun (WGS) entry which is preliminary data.</text>
</comment>
<dbReference type="Proteomes" id="UP000321306">
    <property type="component" value="Unassembled WGS sequence"/>
</dbReference>
<protein>
    <submittedName>
        <fullName evidence="2">Uncharacterized protein</fullName>
    </submittedName>
</protein>
<evidence type="ECO:0000313" key="2">
    <source>
        <dbReference type="EMBL" id="GEM47577.1"/>
    </source>
</evidence>
<accession>A0A511N525</accession>
<evidence type="ECO:0000256" key="1">
    <source>
        <dbReference type="SAM" id="MobiDB-lite"/>
    </source>
</evidence>
<keyword evidence="3" id="KW-1185">Reference proteome</keyword>
<proteinExistence type="predicted"/>
<sequence length="142" mass="15910">MNPIPVPHIQQPRCFMVYALAPAGVSAREANEKVNLYVEDPKRGMALYHDHFIGTRGGMVIFFVENEEQRQALTDPGPLEGWSLTVHPLIYSRSPGGFDAQIAFTLKAYRDLNWEEVQLEKRPQYGNASEEASTGVESCSIN</sequence>
<gene>
    <name evidence="2" type="ORF">DC3_32120</name>
</gene>
<organism evidence="2 3">
    <name type="scientific">Deinococcus cellulosilyticus (strain DSM 18568 / NBRC 106333 / KACC 11606 / 5516J-15)</name>
    <dbReference type="NCBI Taxonomy" id="1223518"/>
    <lineage>
        <taxon>Bacteria</taxon>
        <taxon>Thermotogati</taxon>
        <taxon>Deinococcota</taxon>
        <taxon>Deinococci</taxon>
        <taxon>Deinococcales</taxon>
        <taxon>Deinococcaceae</taxon>
        <taxon>Deinococcus</taxon>
    </lineage>
</organism>
<name>A0A511N525_DEIC1</name>
<feature type="compositionally biased region" description="Polar residues" evidence="1">
    <location>
        <begin position="126"/>
        <end position="142"/>
    </location>
</feature>
<dbReference type="OrthoDB" id="2989047at2"/>
<dbReference type="EMBL" id="BJXB01000014">
    <property type="protein sequence ID" value="GEM47577.1"/>
    <property type="molecule type" value="Genomic_DNA"/>
</dbReference>
<reference evidence="2 3" key="1">
    <citation type="submission" date="2019-07" db="EMBL/GenBank/DDBJ databases">
        <title>Whole genome shotgun sequence of Deinococcus cellulosilyticus NBRC 106333.</title>
        <authorList>
            <person name="Hosoyama A."/>
            <person name="Uohara A."/>
            <person name="Ohji S."/>
            <person name="Ichikawa N."/>
        </authorList>
    </citation>
    <scope>NUCLEOTIDE SEQUENCE [LARGE SCALE GENOMIC DNA]</scope>
    <source>
        <strain evidence="2 3">NBRC 106333</strain>
    </source>
</reference>
<evidence type="ECO:0000313" key="3">
    <source>
        <dbReference type="Proteomes" id="UP000321306"/>
    </source>
</evidence>
<dbReference type="AlphaFoldDB" id="A0A511N525"/>
<dbReference type="RefSeq" id="WP_146885943.1">
    <property type="nucleotide sequence ID" value="NZ_BJXB01000014.1"/>
</dbReference>
<feature type="region of interest" description="Disordered" evidence="1">
    <location>
        <begin position="123"/>
        <end position="142"/>
    </location>
</feature>